<keyword evidence="1" id="KW-1185">Reference proteome</keyword>
<dbReference type="Proteomes" id="UP000095283">
    <property type="component" value="Unplaced"/>
</dbReference>
<proteinExistence type="predicted"/>
<reference evidence="2" key="1">
    <citation type="submission" date="2016-11" db="UniProtKB">
        <authorList>
            <consortium name="WormBaseParasite"/>
        </authorList>
    </citation>
    <scope>IDENTIFICATION</scope>
</reference>
<sequence length="78" mass="9284">MISSLVKVLKRMIRVDHVEDYKVPRYKENADEETKRLWEKGCAPEPLKRIEYNEEEIERQRAAEEAARNIQLPLDVCL</sequence>
<evidence type="ECO:0000313" key="2">
    <source>
        <dbReference type="WBParaSite" id="Hba_15290"/>
    </source>
</evidence>
<accession>A0A1I7XCN5</accession>
<name>A0A1I7XCN5_HETBA</name>
<protein>
    <submittedName>
        <fullName evidence="2">Uncharacterized protein</fullName>
    </submittedName>
</protein>
<organism evidence="1 2">
    <name type="scientific">Heterorhabditis bacteriophora</name>
    <name type="common">Entomopathogenic nematode worm</name>
    <dbReference type="NCBI Taxonomy" id="37862"/>
    <lineage>
        <taxon>Eukaryota</taxon>
        <taxon>Metazoa</taxon>
        <taxon>Ecdysozoa</taxon>
        <taxon>Nematoda</taxon>
        <taxon>Chromadorea</taxon>
        <taxon>Rhabditida</taxon>
        <taxon>Rhabditina</taxon>
        <taxon>Rhabditomorpha</taxon>
        <taxon>Strongyloidea</taxon>
        <taxon>Heterorhabditidae</taxon>
        <taxon>Heterorhabditis</taxon>
    </lineage>
</organism>
<dbReference type="AlphaFoldDB" id="A0A1I7XCN5"/>
<dbReference type="WBParaSite" id="Hba_15290">
    <property type="protein sequence ID" value="Hba_15290"/>
    <property type="gene ID" value="Hba_15290"/>
</dbReference>
<evidence type="ECO:0000313" key="1">
    <source>
        <dbReference type="Proteomes" id="UP000095283"/>
    </source>
</evidence>